<feature type="non-terminal residue" evidence="1">
    <location>
        <position position="229"/>
    </location>
</feature>
<dbReference type="AlphaFoldDB" id="X0XJL2"/>
<dbReference type="EMBL" id="BARS01049672">
    <property type="protein sequence ID" value="GAG35512.1"/>
    <property type="molecule type" value="Genomic_DNA"/>
</dbReference>
<name>X0XJL2_9ZZZZ</name>
<proteinExistence type="predicted"/>
<evidence type="ECO:0000313" key="1">
    <source>
        <dbReference type="EMBL" id="GAG35512.1"/>
    </source>
</evidence>
<accession>X0XJL2</accession>
<organism evidence="1">
    <name type="scientific">marine sediment metagenome</name>
    <dbReference type="NCBI Taxonomy" id="412755"/>
    <lineage>
        <taxon>unclassified sequences</taxon>
        <taxon>metagenomes</taxon>
        <taxon>ecological metagenomes</taxon>
    </lineage>
</organism>
<comment type="caution">
    <text evidence="1">The sequence shown here is derived from an EMBL/GenBank/DDBJ whole genome shotgun (WGS) entry which is preliminary data.</text>
</comment>
<sequence length="229" mass="26355">MNVIGHPYVAFKVFGRLTEDLVLGSYLPDIVPFVPNSAFEFEEIHEGGLRFLEFLDKHHPERRDLALGMLCHSVEFGADKFSRSIEKRFEDRKEEFARRIAEASNISLEIASKYRFHNFLWWGVDVQLLWHRQEFVEELARKTSQLDVSGAADLLAGCFGKEASAVSRDISFILKLFTPERLFSVHGLAEIWKDMAAVLPEKDQVDIEKTERLFTDCATLVEGCWEEIV</sequence>
<reference evidence="1" key="1">
    <citation type="journal article" date="2014" name="Front. Microbiol.">
        <title>High frequency of phylogenetically diverse reductive dehalogenase-homologous genes in deep subseafloor sedimentary metagenomes.</title>
        <authorList>
            <person name="Kawai M."/>
            <person name="Futagami T."/>
            <person name="Toyoda A."/>
            <person name="Takaki Y."/>
            <person name="Nishi S."/>
            <person name="Hori S."/>
            <person name="Arai W."/>
            <person name="Tsubouchi T."/>
            <person name="Morono Y."/>
            <person name="Uchiyama I."/>
            <person name="Ito T."/>
            <person name="Fujiyama A."/>
            <person name="Inagaki F."/>
            <person name="Takami H."/>
        </authorList>
    </citation>
    <scope>NUCLEOTIDE SEQUENCE</scope>
    <source>
        <strain evidence="1">Expedition CK06-06</strain>
    </source>
</reference>
<gene>
    <name evidence="1" type="ORF">S01H1_74265</name>
</gene>
<protein>
    <submittedName>
        <fullName evidence="1">Uncharacterized protein</fullName>
    </submittedName>
</protein>